<name>J9F5L5_9ZZZZ</name>
<sequence length="110" mass="11744">ANVFSAARTELDFVHKKKADTIEAGHIFKARQEFRQGADFGSSVTVGGDFLARGASTLNGGAQFGSSFISGLTGIGGKIDGQGHAELDSLSLRKWLEVPELRFNRVTVFA</sequence>
<proteinExistence type="predicted"/>
<comment type="caution">
    <text evidence="1">The sequence shown here is derived from an EMBL/GenBank/DDBJ whole genome shotgun (WGS) entry which is preliminary data.</text>
</comment>
<dbReference type="EMBL" id="AMCI01008989">
    <property type="protein sequence ID" value="EJW90186.1"/>
    <property type="molecule type" value="Genomic_DNA"/>
</dbReference>
<feature type="non-terminal residue" evidence="1">
    <location>
        <position position="110"/>
    </location>
</feature>
<accession>J9F5L5</accession>
<organism evidence="1">
    <name type="scientific">gut metagenome</name>
    <dbReference type="NCBI Taxonomy" id="749906"/>
    <lineage>
        <taxon>unclassified sequences</taxon>
        <taxon>metagenomes</taxon>
        <taxon>organismal metagenomes</taxon>
    </lineage>
</organism>
<protein>
    <submittedName>
        <fullName evidence="1">Uncharacterized protein</fullName>
    </submittedName>
</protein>
<reference evidence="1" key="1">
    <citation type="journal article" date="2012" name="PLoS ONE">
        <title>Gene sets for utilization of primary and secondary nutrition supplies in the distal gut of endangered iberian lynx.</title>
        <authorList>
            <person name="Alcaide M."/>
            <person name="Messina E."/>
            <person name="Richter M."/>
            <person name="Bargiela R."/>
            <person name="Peplies J."/>
            <person name="Huws S.A."/>
            <person name="Newbold C.J."/>
            <person name="Golyshin P.N."/>
            <person name="Simon M.A."/>
            <person name="Lopez G."/>
            <person name="Yakimov M.M."/>
            <person name="Ferrer M."/>
        </authorList>
    </citation>
    <scope>NUCLEOTIDE SEQUENCE</scope>
</reference>
<dbReference type="AlphaFoldDB" id="J9F5L5"/>
<feature type="non-terminal residue" evidence="1">
    <location>
        <position position="1"/>
    </location>
</feature>
<gene>
    <name evidence="1" type="ORF">EVA_21707</name>
</gene>
<evidence type="ECO:0000313" key="1">
    <source>
        <dbReference type="EMBL" id="EJW90186.1"/>
    </source>
</evidence>